<keyword evidence="4" id="KW-1185">Reference proteome</keyword>
<gene>
    <name evidence="3" type="ORF">DFH08DRAFT_945632</name>
</gene>
<dbReference type="Gene3D" id="2.80.10.50">
    <property type="match status" value="2"/>
</dbReference>
<dbReference type="EMBL" id="JARIHO010000116">
    <property type="protein sequence ID" value="KAJ7302409.1"/>
    <property type="molecule type" value="Genomic_DNA"/>
</dbReference>
<dbReference type="InterPro" id="IPR035992">
    <property type="entry name" value="Ricin_B-like_lectins"/>
</dbReference>
<reference evidence="3" key="1">
    <citation type="submission" date="2023-03" db="EMBL/GenBank/DDBJ databases">
        <title>Massive genome expansion in bonnet fungi (Mycena s.s.) driven by repeated elements and novel gene families across ecological guilds.</title>
        <authorList>
            <consortium name="Lawrence Berkeley National Laboratory"/>
            <person name="Harder C.B."/>
            <person name="Miyauchi S."/>
            <person name="Viragh M."/>
            <person name="Kuo A."/>
            <person name="Thoen E."/>
            <person name="Andreopoulos B."/>
            <person name="Lu D."/>
            <person name="Skrede I."/>
            <person name="Drula E."/>
            <person name="Henrissat B."/>
            <person name="Morin E."/>
            <person name="Kohler A."/>
            <person name="Barry K."/>
            <person name="LaButti K."/>
            <person name="Morin E."/>
            <person name="Salamov A."/>
            <person name="Lipzen A."/>
            <person name="Mereny Z."/>
            <person name="Hegedus B."/>
            <person name="Baldrian P."/>
            <person name="Stursova M."/>
            <person name="Weitz H."/>
            <person name="Taylor A."/>
            <person name="Grigoriev I.V."/>
            <person name="Nagy L.G."/>
            <person name="Martin F."/>
            <person name="Kauserud H."/>
        </authorList>
    </citation>
    <scope>NUCLEOTIDE SEQUENCE</scope>
    <source>
        <strain evidence="3">CBHHK002</strain>
    </source>
</reference>
<evidence type="ECO:0000313" key="3">
    <source>
        <dbReference type="EMBL" id="KAJ7302409.1"/>
    </source>
</evidence>
<dbReference type="SUPFAM" id="SSF50370">
    <property type="entry name" value="Ricin B-like lectins"/>
    <property type="match status" value="2"/>
</dbReference>
<accession>A0AAD7E900</accession>
<dbReference type="Pfam" id="PF00652">
    <property type="entry name" value="Ricin_B_lectin"/>
    <property type="match status" value="1"/>
</dbReference>
<evidence type="ECO:0000313" key="4">
    <source>
        <dbReference type="Proteomes" id="UP001218218"/>
    </source>
</evidence>
<dbReference type="AlphaFoldDB" id="A0AAD7E900"/>
<comment type="caution">
    <text evidence="3">The sequence shown here is derived from an EMBL/GenBank/DDBJ whole genome shotgun (WGS) entry which is preliminary data.</text>
</comment>
<dbReference type="CDD" id="cd00161">
    <property type="entry name" value="beta-trefoil_Ricin-like"/>
    <property type="match status" value="1"/>
</dbReference>
<dbReference type="PROSITE" id="PS50231">
    <property type="entry name" value="RICIN_B_LECTIN"/>
    <property type="match status" value="1"/>
</dbReference>
<dbReference type="Proteomes" id="UP001218218">
    <property type="component" value="Unassembled WGS sequence"/>
</dbReference>
<proteinExistence type="predicted"/>
<feature type="domain" description="Ricin B lectin" evidence="2">
    <location>
        <begin position="74"/>
        <end position="203"/>
    </location>
</feature>
<dbReference type="InterPro" id="IPR000772">
    <property type="entry name" value="Ricin_B_lectin"/>
</dbReference>
<evidence type="ECO:0000256" key="1">
    <source>
        <dbReference type="SAM" id="SignalP"/>
    </source>
</evidence>
<evidence type="ECO:0000259" key="2">
    <source>
        <dbReference type="SMART" id="SM00458"/>
    </source>
</evidence>
<protein>
    <recommendedName>
        <fullName evidence="2">Ricin B lectin domain-containing protein</fullName>
    </recommendedName>
</protein>
<name>A0AAD7E900_9AGAR</name>
<organism evidence="3 4">
    <name type="scientific">Mycena albidolilacea</name>
    <dbReference type="NCBI Taxonomy" id="1033008"/>
    <lineage>
        <taxon>Eukaryota</taxon>
        <taxon>Fungi</taxon>
        <taxon>Dikarya</taxon>
        <taxon>Basidiomycota</taxon>
        <taxon>Agaricomycotina</taxon>
        <taxon>Agaricomycetes</taxon>
        <taxon>Agaricomycetidae</taxon>
        <taxon>Agaricales</taxon>
        <taxon>Marasmiineae</taxon>
        <taxon>Mycenaceae</taxon>
        <taxon>Mycena</taxon>
    </lineage>
</organism>
<feature type="signal peptide" evidence="1">
    <location>
        <begin position="1"/>
        <end position="23"/>
    </location>
</feature>
<dbReference type="SMART" id="SM00458">
    <property type="entry name" value="RICIN"/>
    <property type="match status" value="1"/>
</dbReference>
<sequence length="206" mass="21207">MAPTPRFTSLVFATLWFSLHVKAQPGQSLTFDTAIPTGPIGGCLTASSNADGAPVIIQACPVGATPSASETSRTGTFVSLSLASDVSLCIAASANSTSAPVTVETCSSKSPTQTWIGLGVGIIKSVQNSSLCLATNGDATSPGTKLLSSDCSQSNPANGWDPDWQAGRVEQCIDLTDGKKTAGTQLQIWNCTAGNTNQNWVTSFNF</sequence>
<feature type="chain" id="PRO_5041958551" description="Ricin B lectin domain-containing protein" evidence="1">
    <location>
        <begin position="24"/>
        <end position="206"/>
    </location>
</feature>
<keyword evidence="1" id="KW-0732">Signal</keyword>